<reference evidence="1 2" key="1">
    <citation type="submission" date="2021-02" db="EMBL/GenBank/DDBJ databases">
        <authorList>
            <person name="Jung H.S."/>
            <person name="Chun B.H."/>
            <person name="Jeon C.O."/>
        </authorList>
    </citation>
    <scope>NUCLEOTIDE SEQUENCE [LARGE SCALE GENOMIC DNA]</scope>
    <source>
        <strain evidence="1 2">LMG 25203</strain>
    </source>
</reference>
<proteinExistence type="predicted"/>
<gene>
    <name evidence="1" type="ORF">H9X54_014775</name>
</gene>
<organism evidence="1 2">
    <name type="scientific">Flavobacterium macrobrachii</name>
    <dbReference type="NCBI Taxonomy" id="591204"/>
    <lineage>
        <taxon>Bacteria</taxon>
        <taxon>Pseudomonadati</taxon>
        <taxon>Bacteroidota</taxon>
        <taxon>Flavobacteriia</taxon>
        <taxon>Flavobacteriales</taxon>
        <taxon>Flavobacteriaceae</taxon>
        <taxon>Flavobacterium</taxon>
    </lineage>
</organism>
<dbReference type="RefSeq" id="WP_187656441.1">
    <property type="nucleotide sequence ID" value="NZ_JACSOD020000505.1"/>
</dbReference>
<accession>A0ABS2D005</accession>
<sequence>MKKILLICMFLSFCKAICQERFELTKMGFSMNSPEGWYEMKNEEILKNLEEYDLTDEQLQELLKTNSKQLVTYTKYNPKKVAGIIPTIKVRTMVTQSKTIESFKKETELSTKDAMKVLDNFRFIEKPIAGKVSGKDALKFAVQFTMKNNGNEYEIVSNSYYILLNGYYVSLNFIEQVGKEDNSKLFDEIFQSIHFTK</sequence>
<protein>
    <submittedName>
        <fullName evidence="1">Uncharacterized protein</fullName>
    </submittedName>
</protein>
<evidence type="ECO:0000313" key="1">
    <source>
        <dbReference type="EMBL" id="MBM6500554.1"/>
    </source>
</evidence>
<dbReference type="Proteomes" id="UP000759529">
    <property type="component" value="Unassembled WGS sequence"/>
</dbReference>
<comment type="caution">
    <text evidence="1">The sequence shown here is derived from an EMBL/GenBank/DDBJ whole genome shotgun (WGS) entry which is preliminary data.</text>
</comment>
<keyword evidence="2" id="KW-1185">Reference proteome</keyword>
<evidence type="ECO:0000313" key="2">
    <source>
        <dbReference type="Proteomes" id="UP000759529"/>
    </source>
</evidence>
<dbReference type="EMBL" id="JACSOD020000505">
    <property type="protein sequence ID" value="MBM6500554.1"/>
    <property type="molecule type" value="Genomic_DNA"/>
</dbReference>
<name>A0ABS2D005_9FLAO</name>